<name>A0ABS2BAH2_9BURK</name>
<comment type="caution">
    <text evidence="2">The sequence shown here is derived from an EMBL/GenBank/DDBJ whole genome shotgun (WGS) entry which is preliminary data.</text>
</comment>
<gene>
    <name evidence="2" type="ORF">JQK92_26645</name>
</gene>
<proteinExistence type="predicted"/>
<evidence type="ECO:0000256" key="1">
    <source>
        <dbReference type="SAM" id="MobiDB-lite"/>
    </source>
</evidence>
<evidence type="ECO:0000313" key="3">
    <source>
        <dbReference type="Proteomes" id="UP000755577"/>
    </source>
</evidence>
<sequence>MSAPFGCALRGPVVSQGGRVGRAVDEREDFDTIGARANDIAGKVDAPPGNETGERVRGIAGTGRCGSA</sequence>
<accession>A0ABS2BAH2</accession>
<dbReference type="Proteomes" id="UP000755577">
    <property type="component" value="Unassembled WGS sequence"/>
</dbReference>
<protein>
    <submittedName>
        <fullName evidence="2">Uncharacterized protein</fullName>
    </submittedName>
</protein>
<organism evidence="2 3">
    <name type="scientific">Burkholderia anthina</name>
    <dbReference type="NCBI Taxonomy" id="179879"/>
    <lineage>
        <taxon>Bacteria</taxon>
        <taxon>Pseudomonadati</taxon>
        <taxon>Pseudomonadota</taxon>
        <taxon>Betaproteobacteria</taxon>
        <taxon>Burkholderiales</taxon>
        <taxon>Burkholderiaceae</taxon>
        <taxon>Burkholderia</taxon>
        <taxon>Burkholderia cepacia complex</taxon>
    </lineage>
</organism>
<keyword evidence="3" id="KW-1185">Reference proteome</keyword>
<dbReference type="RefSeq" id="WP_174927766.1">
    <property type="nucleotide sequence ID" value="NZ_CABVLY010000022.1"/>
</dbReference>
<dbReference type="EMBL" id="JAFCIQ010000023">
    <property type="protein sequence ID" value="MBM2769997.1"/>
    <property type="molecule type" value="Genomic_DNA"/>
</dbReference>
<feature type="region of interest" description="Disordered" evidence="1">
    <location>
        <begin position="40"/>
        <end position="68"/>
    </location>
</feature>
<evidence type="ECO:0000313" key="2">
    <source>
        <dbReference type="EMBL" id="MBM2769997.1"/>
    </source>
</evidence>
<dbReference type="GeneID" id="56503104"/>
<reference evidence="2 3" key="1">
    <citation type="submission" date="2021-02" db="EMBL/GenBank/DDBJ databases">
        <title>Draft genome of the type strains Burkholderia anthina DSM16086.</title>
        <authorList>
            <person name="Hertel R."/>
            <person name="Meissner J."/>
            <person name="Poehlein A."/>
            <person name="Daniel R."/>
            <person name="Commichau F.M."/>
        </authorList>
    </citation>
    <scope>NUCLEOTIDE SEQUENCE [LARGE SCALE GENOMIC DNA]</scope>
    <source>
        <strain evidence="2 3">DSM 16086</strain>
    </source>
</reference>